<reference evidence="16" key="1">
    <citation type="submission" date="2020-05" db="UniProtKB">
        <authorList>
            <consortium name="EnsemblMetazoa"/>
        </authorList>
    </citation>
    <scope>IDENTIFICATION</scope>
    <source>
        <strain evidence="16">Yale</strain>
    </source>
</reference>
<evidence type="ECO:0000256" key="11">
    <source>
        <dbReference type="ARBA" id="ARBA00023288"/>
    </source>
</evidence>
<comment type="pathway">
    <text evidence="3 13">Glycan biosynthesis; glycogen metabolism.</text>
</comment>
<keyword evidence="11 13" id="KW-0449">Lipoprotein</keyword>
<keyword evidence="10 13" id="KW-0119">Carbohydrate metabolism</keyword>
<evidence type="ECO:0000256" key="2">
    <source>
        <dbReference type="ARBA" id="ARBA00004342"/>
    </source>
</evidence>
<dbReference type="InterPro" id="IPR008734">
    <property type="entry name" value="PHK_A/B_su"/>
</dbReference>
<feature type="domain" description="GH15-like" evidence="14">
    <location>
        <begin position="11"/>
        <end position="1034"/>
    </location>
</feature>
<dbReference type="EnsemblMetazoa" id="GMOY002914-RA">
    <property type="protein sequence ID" value="GMOY002914-PA"/>
    <property type="gene ID" value="GMOY002914"/>
</dbReference>
<dbReference type="GO" id="GO:0005886">
    <property type="term" value="C:plasma membrane"/>
    <property type="evidence" value="ECO:0007669"/>
    <property type="project" value="UniProtKB-SubCell"/>
</dbReference>
<dbReference type="FunFam" id="1.50.10.10:FF:000004">
    <property type="entry name" value="Phosphorylase b kinase regulatory subunit"/>
    <property type="match status" value="1"/>
</dbReference>
<keyword evidence="6" id="KW-0597">Phosphoprotein</keyword>
<dbReference type="InterPro" id="IPR012341">
    <property type="entry name" value="6hp_glycosidase-like_sf"/>
</dbReference>
<dbReference type="InterPro" id="IPR008928">
    <property type="entry name" value="6-hairpin_glycosidase_sf"/>
</dbReference>
<keyword evidence="8 13" id="KW-0112">Calmodulin-binding</keyword>
<evidence type="ECO:0000256" key="5">
    <source>
        <dbReference type="ARBA" id="ARBA00022475"/>
    </source>
</evidence>
<dbReference type="Proteomes" id="UP000092444">
    <property type="component" value="Unassembled WGS sequence"/>
</dbReference>
<dbReference type="InterPro" id="IPR045583">
    <property type="entry name" value="KPBA/B_C"/>
</dbReference>
<evidence type="ECO:0000259" key="15">
    <source>
        <dbReference type="Pfam" id="PF19292"/>
    </source>
</evidence>
<dbReference type="EMBL" id="CCAG010019381">
    <property type="status" value="NOT_ANNOTATED_CDS"/>
    <property type="molecule type" value="Genomic_DNA"/>
</dbReference>
<keyword evidence="17" id="KW-1185">Reference proteome</keyword>
<dbReference type="GO" id="GO:0005964">
    <property type="term" value="C:phosphorylase kinase complex"/>
    <property type="evidence" value="ECO:0007669"/>
    <property type="project" value="TreeGrafter"/>
</dbReference>
<keyword evidence="12 13" id="KW-0636">Prenylation</keyword>
<feature type="domain" description="Phosphorylase b kinase regulatory subunit alpha/beta C-terminal" evidence="15">
    <location>
        <begin position="1048"/>
        <end position="1242"/>
    </location>
</feature>
<keyword evidence="9 13" id="KW-0472">Membrane</keyword>
<comment type="similarity">
    <text evidence="4 13">Belongs to the phosphorylase b kinase regulatory chain family.</text>
</comment>
<protein>
    <recommendedName>
        <fullName evidence="13">Phosphorylase b kinase regulatory subunit</fullName>
    </recommendedName>
</protein>
<comment type="function">
    <text evidence="1">Phosphorylase b kinase catalyzes the phosphorylation of serine in certain substrates, including troponin I. The alpha chain may bind calmodulin.</text>
</comment>
<keyword evidence="7 13" id="KW-0321">Glycogen metabolism</keyword>
<proteinExistence type="inferred from homology"/>
<dbReference type="Pfam" id="PF00723">
    <property type="entry name" value="Glyco_hydro_15"/>
    <property type="match status" value="1"/>
</dbReference>
<evidence type="ECO:0000256" key="13">
    <source>
        <dbReference type="RuleBase" id="RU364123"/>
    </source>
</evidence>
<name>A0A1B0FGQ3_GLOMM</name>
<evidence type="ECO:0000256" key="9">
    <source>
        <dbReference type="ARBA" id="ARBA00023136"/>
    </source>
</evidence>
<dbReference type="GO" id="GO:0005516">
    <property type="term" value="F:calmodulin binding"/>
    <property type="evidence" value="ECO:0007669"/>
    <property type="project" value="UniProtKB-KW"/>
</dbReference>
<dbReference type="GO" id="GO:0005977">
    <property type="term" value="P:glycogen metabolic process"/>
    <property type="evidence" value="ECO:0007669"/>
    <property type="project" value="UniProtKB-UniPathway"/>
</dbReference>
<accession>A0A1B0FGQ3</accession>
<dbReference type="Gene3D" id="1.50.10.10">
    <property type="match status" value="1"/>
</dbReference>
<evidence type="ECO:0000256" key="6">
    <source>
        <dbReference type="ARBA" id="ARBA00022553"/>
    </source>
</evidence>
<dbReference type="PhylomeDB" id="A0A1B0FGQ3"/>
<evidence type="ECO:0000313" key="17">
    <source>
        <dbReference type="Proteomes" id="UP000092444"/>
    </source>
</evidence>
<dbReference type="PANTHER" id="PTHR10749:SF7">
    <property type="entry name" value="PHOSPHORYLASE B KINASE REGULATORY SUBUNIT ALPHA-RELATED"/>
    <property type="match status" value="1"/>
</dbReference>
<evidence type="ECO:0000256" key="10">
    <source>
        <dbReference type="ARBA" id="ARBA00023277"/>
    </source>
</evidence>
<evidence type="ECO:0000256" key="1">
    <source>
        <dbReference type="ARBA" id="ARBA00002837"/>
    </source>
</evidence>
<dbReference type="UniPathway" id="UPA00163"/>
<evidence type="ECO:0000256" key="12">
    <source>
        <dbReference type="ARBA" id="ARBA00023289"/>
    </source>
</evidence>
<dbReference type="Pfam" id="PF19292">
    <property type="entry name" value="KPBB_C"/>
    <property type="match status" value="1"/>
</dbReference>
<dbReference type="VEuPathDB" id="VectorBase:GMOY002914"/>
<evidence type="ECO:0000256" key="4">
    <source>
        <dbReference type="ARBA" id="ARBA00007128"/>
    </source>
</evidence>
<evidence type="ECO:0000259" key="14">
    <source>
        <dbReference type="Pfam" id="PF00723"/>
    </source>
</evidence>
<dbReference type="InterPro" id="IPR011613">
    <property type="entry name" value="GH15-like"/>
</dbReference>
<evidence type="ECO:0000256" key="3">
    <source>
        <dbReference type="ARBA" id="ARBA00005131"/>
    </source>
</evidence>
<evidence type="ECO:0000256" key="7">
    <source>
        <dbReference type="ARBA" id="ARBA00022600"/>
    </source>
</evidence>
<organism evidence="16 17">
    <name type="scientific">Glossina morsitans morsitans</name>
    <name type="common">Savannah tsetse fly</name>
    <dbReference type="NCBI Taxonomy" id="37546"/>
    <lineage>
        <taxon>Eukaryota</taxon>
        <taxon>Metazoa</taxon>
        <taxon>Ecdysozoa</taxon>
        <taxon>Arthropoda</taxon>
        <taxon>Hexapoda</taxon>
        <taxon>Insecta</taxon>
        <taxon>Pterygota</taxon>
        <taxon>Neoptera</taxon>
        <taxon>Endopterygota</taxon>
        <taxon>Diptera</taxon>
        <taxon>Brachycera</taxon>
        <taxon>Muscomorpha</taxon>
        <taxon>Hippoboscoidea</taxon>
        <taxon>Glossinidae</taxon>
        <taxon>Glossina</taxon>
    </lineage>
</organism>
<dbReference type="STRING" id="37546.A0A1B0FGQ3"/>
<evidence type="ECO:0000313" key="16">
    <source>
        <dbReference type="EnsemblMetazoa" id="GMOY002914-PA"/>
    </source>
</evidence>
<dbReference type="PANTHER" id="PTHR10749">
    <property type="entry name" value="PHOSPHORYLASE B KINASE REGULATORY SUBUNIT"/>
    <property type="match status" value="1"/>
</dbReference>
<keyword evidence="5 13" id="KW-1003">Cell membrane</keyword>
<evidence type="ECO:0000256" key="8">
    <source>
        <dbReference type="ARBA" id="ARBA00022860"/>
    </source>
</evidence>
<comment type="subcellular location">
    <subcellularLocation>
        <location evidence="2 13">Cell membrane</location>
        <topology evidence="2 13">Lipid-anchor</topology>
        <orientation evidence="2 13">Cytoplasmic side</orientation>
    </subcellularLocation>
</comment>
<sequence>MRSRSNSGACLDHYQRIVHRLIMSHQEPVTGLFPASNINSHAWIRDNVYCILAVWGLSMAYKKIADQDEDRAKCYELEQSCVKLMRGLLMAMMNQKDKVEKFKITQNPLDSLHAKYSSKNGQPVVGDSEWGHLQIDAVSLYLLVLAQMTASGLQIVFSLDEVSFIQNLVFYIESAYCIPDYGIWERGDKTNHGEPELNASSIGMAKAALEAMNELDLFGARGGPASVIHVLADEAHKCQAVLQSMLPRESNSKELDSGLLCVIGFPAFAVDDPQLICNTKDAILSRLLGKYGCKRFLRDGYRTPKEDPSRLYYERWELRMFENIECEWPLFYCYLILFHAFQNNKLAVKEYAERLEKIMVRSEDGILLIPESYAVPQEAVSNEYQQPGSQTREVVGRCPFLWGQSLFILGRLLQEGFLAVGELDPLNRRLGAQKKPDVVVQVVIIAEDVTIRDKLAEYDLHVQTISEVAPIEVQPARVLSHLYTYLGRNRKLGLTGRKSRDVGILSTSKLYSLKDRIFAFTPQFADLSRFYIASDNELMIDILKGEINFLKSAWDLLGRPLVTLVLRKTNLGKNENGICPQYYFSFIHKYNCNYLCFYFLFLKIHQHIDYEEYYTTRDPDLLASNFTTNLAFLTNNWRHMLGRPTITLMATHYMLDQDKIPLAMIQTMRKLKSGYINGTRVMLGNLKDFLNTSAITDLSFLGSTEDGYPDRLHTDIQTYLDEHLLRSFSYRNAMNLRGSQFRPKHLRRRMSCKGAIKKTRSINVDSDTLGMEGPTPLTERRLSSVIPPPWLQANKQTHVSIFGITPEEEPPASNNSKTDVLIRENIYPIDHNHSRSALERRAQNVPKILIQRNRADNNFADTEVEELVAMLREAESLEEQGDILQYLVDTQGLDFNTAGLGMKLKTSSSGMQEEGRAVTVRDLLKGLYEKACQQKLWGLVRHTAGMLGKRVEDLAKAVTDLLVRQKQVTVGMPPHNEYTITAPLPEADLRQLIHDAYGDDESTAMLTQELMVYLAMFIRTEPQLFHEMLRLRVGLIIQVMAKELSRTLNCDGEAASEHLLNLSPFEMKNLLYHILSGKEFAVSSVARGNLSIVSCKSSRVSKKSQIGLADPESEDAVITTIDDRQGQWLRRRRLDGALNRVPRDFYSRVWSVLEKCQGLAIEGRILQQSLTQEMTPGELKFALEVETALNQIPQPEYRQLVVEALMVLTLMTEHNMVPNLGGIIYVEHLVHKANQLFLEDQRKVQGDATLCCAKSKDGKDQHQASSGMLLCGGAAYICQHLYDSAPSGSYGTMTYMARSVALVLDCIPKHGEIECSIS</sequence>
<dbReference type="SUPFAM" id="SSF48208">
    <property type="entry name" value="Six-hairpin glycosidases"/>
    <property type="match status" value="1"/>
</dbReference>